<evidence type="ECO:0000313" key="2">
    <source>
        <dbReference type="EMBL" id="KAK5907730.1"/>
    </source>
</evidence>
<dbReference type="Proteomes" id="UP001335648">
    <property type="component" value="Unassembled WGS sequence"/>
</dbReference>
<comment type="caution">
    <text evidence="2">The sequence shown here is derived from an EMBL/GenBank/DDBJ whole genome shotgun (WGS) entry which is preliminary data.</text>
</comment>
<keyword evidence="3" id="KW-1185">Reference proteome</keyword>
<feature type="region of interest" description="Disordered" evidence="1">
    <location>
        <begin position="1"/>
        <end position="101"/>
    </location>
</feature>
<name>A0AAN8CQ61_9TELE</name>
<dbReference type="EMBL" id="JAULUE010002049">
    <property type="protein sequence ID" value="KAK5907730.1"/>
    <property type="molecule type" value="Genomic_DNA"/>
</dbReference>
<proteinExistence type="predicted"/>
<organism evidence="2 3">
    <name type="scientific">Champsocephalus esox</name>
    <name type="common">pike icefish</name>
    <dbReference type="NCBI Taxonomy" id="159716"/>
    <lineage>
        <taxon>Eukaryota</taxon>
        <taxon>Metazoa</taxon>
        <taxon>Chordata</taxon>
        <taxon>Craniata</taxon>
        <taxon>Vertebrata</taxon>
        <taxon>Euteleostomi</taxon>
        <taxon>Actinopterygii</taxon>
        <taxon>Neopterygii</taxon>
        <taxon>Teleostei</taxon>
        <taxon>Neoteleostei</taxon>
        <taxon>Acanthomorphata</taxon>
        <taxon>Eupercaria</taxon>
        <taxon>Perciformes</taxon>
        <taxon>Notothenioidei</taxon>
        <taxon>Channichthyidae</taxon>
        <taxon>Champsocephalus</taxon>
    </lineage>
</organism>
<accession>A0AAN8CQ61</accession>
<protein>
    <submittedName>
        <fullName evidence="2">Uncharacterized protein</fullName>
    </submittedName>
</protein>
<evidence type="ECO:0000256" key="1">
    <source>
        <dbReference type="SAM" id="MobiDB-lite"/>
    </source>
</evidence>
<dbReference type="AlphaFoldDB" id="A0AAN8CQ61"/>
<sequence length="101" mass="11289">MKGDHIRGPNNTKKIQSNTQAPRTSDPPAASALPRIGRAATITRSHDHSPSTPPLTRRPATQHFERQTPNEQPPPIHRGTSRHRAPGEKLHPEDPKIHRMQ</sequence>
<gene>
    <name evidence="2" type="ORF">CesoFtcFv8_005547</name>
</gene>
<feature type="compositionally biased region" description="Polar residues" evidence="1">
    <location>
        <begin position="9"/>
        <end position="23"/>
    </location>
</feature>
<feature type="compositionally biased region" description="Basic and acidic residues" evidence="1">
    <location>
        <begin position="85"/>
        <end position="101"/>
    </location>
</feature>
<reference evidence="2 3" key="1">
    <citation type="journal article" date="2023" name="Mol. Biol. Evol.">
        <title>Genomics of Secondarily Temperate Adaptation in the Only Non-Antarctic Icefish.</title>
        <authorList>
            <person name="Rivera-Colon A.G."/>
            <person name="Rayamajhi N."/>
            <person name="Minhas B.F."/>
            <person name="Madrigal G."/>
            <person name="Bilyk K.T."/>
            <person name="Yoon V."/>
            <person name="Hune M."/>
            <person name="Gregory S."/>
            <person name="Cheng C.H.C."/>
            <person name="Catchen J.M."/>
        </authorList>
    </citation>
    <scope>NUCLEOTIDE SEQUENCE [LARGE SCALE GENOMIC DNA]</scope>
    <source>
        <strain evidence="2">JC2023a</strain>
    </source>
</reference>
<evidence type="ECO:0000313" key="3">
    <source>
        <dbReference type="Proteomes" id="UP001335648"/>
    </source>
</evidence>